<evidence type="ECO:0000313" key="6">
    <source>
        <dbReference type="EMBL" id="KAK9827586.1"/>
    </source>
</evidence>
<accession>A0AAW1R2C8</accession>
<dbReference type="PANTHER" id="PTHR21227:SF0">
    <property type="entry name" value="TRNA-SPLICING ENDONUCLEASE SUBUNIT SEN2"/>
    <property type="match status" value="1"/>
</dbReference>
<protein>
    <recommendedName>
        <fullName evidence="2">tRNA-intron lyase</fullName>
        <ecNumber evidence="2">4.6.1.16</ecNumber>
    </recommendedName>
</protein>
<dbReference type="Gene3D" id="3.40.1350.10">
    <property type="match status" value="1"/>
</dbReference>
<dbReference type="SUPFAM" id="SSF53032">
    <property type="entry name" value="tRNA-intron endonuclease catalytic domain-like"/>
    <property type="match status" value="1"/>
</dbReference>
<reference evidence="6 7" key="1">
    <citation type="journal article" date="2024" name="Nat. Commun.">
        <title>Phylogenomics reveals the evolutionary origins of lichenization in chlorophyte algae.</title>
        <authorList>
            <person name="Puginier C."/>
            <person name="Libourel C."/>
            <person name="Otte J."/>
            <person name="Skaloud P."/>
            <person name="Haon M."/>
            <person name="Grisel S."/>
            <person name="Petersen M."/>
            <person name="Berrin J.G."/>
            <person name="Delaux P.M."/>
            <person name="Dal Grande F."/>
            <person name="Keller J."/>
        </authorList>
    </citation>
    <scope>NUCLEOTIDE SEQUENCE [LARGE SCALE GENOMIC DNA]</scope>
    <source>
        <strain evidence="6 7">SAG 245.80</strain>
    </source>
</reference>
<proteinExistence type="inferred from homology"/>
<dbReference type="EC" id="4.6.1.16" evidence="2"/>
<sequence length="210" mass="23238">MEERPRLQRKRRRRVQTEPSPQQALAALAAGAPLAGLGSGQGGAATAVRLSLEEAVFLAHALRSMRVLVAKRGAHSGLTELTIEELWRTCLRLRGDFLVAYIAYHHFRAKGWVALSGLKYGADLAFRRDEAAPPAEGQPGRLQLGSRVLMWNDLEAANRLCTQVKKRLMLLFVGCLPGTPSTSTPAVLDWIAVEERVVRRWVPQRDAQNL</sequence>
<comment type="catalytic activity">
    <reaction evidence="3">
        <text>pretRNA = a 3'-half-tRNA molecule with a 5'-OH end + a 5'-half-tRNA molecule with a 2',3'-cyclic phosphate end + an intron with a 2',3'-cyclic phosphate and a 5'-hydroxyl terminus.</text>
        <dbReference type="EC" id="4.6.1.16"/>
    </reaction>
</comment>
<dbReference type="Pfam" id="PF01974">
    <property type="entry name" value="tRNA_int_endo"/>
    <property type="match status" value="1"/>
</dbReference>
<keyword evidence="7" id="KW-1185">Reference proteome</keyword>
<evidence type="ECO:0000256" key="3">
    <source>
        <dbReference type="ARBA" id="ARBA00034031"/>
    </source>
</evidence>
<dbReference type="Proteomes" id="UP001445335">
    <property type="component" value="Unassembled WGS sequence"/>
</dbReference>
<evidence type="ECO:0000313" key="7">
    <source>
        <dbReference type="Proteomes" id="UP001445335"/>
    </source>
</evidence>
<comment type="caution">
    <text evidence="6">The sequence shown here is derived from an EMBL/GenBank/DDBJ whole genome shotgun (WGS) entry which is preliminary data.</text>
</comment>
<organism evidence="6 7">
    <name type="scientific">Elliptochloris bilobata</name>
    <dbReference type="NCBI Taxonomy" id="381761"/>
    <lineage>
        <taxon>Eukaryota</taxon>
        <taxon>Viridiplantae</taxon>
        <taxon>Chlorophyta</taxon>
        <taxon>core chlorophytes</taxon>
        <taxon>Trebouxiophyceae</taxon>
        <taxon>Trebouxiophyceae incertae sedis</taxon>
        <taxon>Elliptochloris clade</taxon>
        <taxon>Elliptochloris</taxon>
    </lineage>
</organism>
<dbReference type="EMBL" id="JALJOU010000057">
    <property type="protein sequence ID" value="KAK9827586.1"/>
    <property type="molecule type" value="Genomic_DNA"/>
</dbReference>
<evidence type="ECO:0000256" key="1">
    <source>
        <dbReference type="ARBA" id="ARBA00008078"/>
    </source>
</evidence>
<dbReference type="GO" id="GO:0005737">
    <property type="term" value="C:cytoplasm"/>
    <property type="evidence" value="ECO:0007669"/>
    <property type="project" value="TreeGrafter"/>
</dbReference>
<evidence type="ECO:0000259" key="5">
    <source>
        <dbReference type="Pfam" id="PF01974"/>
    </source>
</evidence>
<feature type="region of interest" description="Disordered" evidence="4">
    <location>
        <begin position="1"/>
        <end position="22"/>
    </location>
</feature>
<dbReference type="InterPro" id="IPR036167">
    <property type="entry name" value="tRNA_intron_Endo_cat-like_sf"/>
</dbReference>
<dbReference type="CDD" id="cd22363">
    <property type="entry name" value="tRNA-intron_lyase_C"/>
    <property type="match status" value="1"/>
</dbReference>
<dbReference type="GO" id="GO:0000213">
    <property type="term" value="F:tRNA-intron lyase activity"/>
    <property type="evidence" value="ECO:0007669"/>
    <property type="project" value="UniProtKB-EC"/>
</dbReference>
<dbReference type="GO" id="GO:0000379">
    <property type="term" value="P:tRNA-type intron splice site recognition and cleavage"/>
    <property type="evidence" value="ECO:0007669"/>
    <property type="project" value="TreeGrafter"/>
</dbReference>
<evidence type="ECO:0000256" key="4">
    <source>
        <dbReference type="SAM" id="MobiDB-lite"/>
    </source>
</evidence>
<dbReference type="InterPro" id="IPR011856">
    <property type="entry name" value="tRNA_endonuc-like_dom_sf"/>
</dbReference>
<dbReference type="GO" id="GO:0000214">
    <property type="term" value="C:tRNA-intron endonuclease complex"/>
    <property type="evidence" value="ECO:0007669"/>
    <property type="project" value="TreeGrafter"/>
</dbReference>
<name>A0AAW1R2C8_9CHLO</name>
<evidence type="ECO:0000256" key="2">
    <source>
        <dbReference type="ARBA" id="ARBA00012573"/>
    </source>
</evidence>
<comment type="similarity">
    <text evidence="1">Belongs to the tRNA-intron endonuclease family.</text>
</comment>
<dbReference type="AlphaFoldDB" id="A0AAW1R2C8"/>
<gene>
    <name evidence="6" type="ORF">WJX81_000919</name>
</gene>
<feature type="domain" description="tRNA intron endonuclease catalytic" evidence="5">
    <location>
        <begin position="97"/>
        <end position="173"/>
    </location>
</feature>
<dbReference type="InterPro" id="IPR006677">
    <property type="entry name" value="tRNA_intron_Endonuc_cat-like"/>
</dbReference>
<dbReference type="InterPro" id="IPR006676">
    <property type="entry name" value="tRNA_splic"/>
</dbReference>
<dbReference type="GO" id="GO:0003676">
    <property type="term" value="F:nucleic acid binding"/>
    <property type="evidence" value="ECO:0007669"/>
    <property type="project" value="InterPro"/>
</dbReference>
<dbReference type="PANTHER" id="PTHR21227">
    <property type="entry name" value="TRNA-SPLICING ENDONUCLEASE SUBUNIT SEN2"/>
    <property type="match status" value="1"/>
</dbReference>